<feature type="domain" description="Histidine kinase" evidence="12">
    <location>
        <begin position="250"/>
        <end position="455"/>
    </location>
</feature>
<accession>A0ABX8Z6B8</accession>
<dbReference type="InterPro" id="IPR004358">
    <property type="entry name" value="Sig_transdc_His_kin-like_C"/>
</dbReference>
<sequence>MIPLSHLSIRRRLHLGASMVLLAFFCVTGLAVQSIYSQHLRESHFARLQSAVYLLIAMTELNPQGQLVLPKSMAEPLFSIPNSGLYAFIDNPAQTEQWVSPSAAQFKQLPALTLETGIWQQIDLRYAQRDFLQTAYQVRWLAGKTAQTIRFRVLEDQQYFQAQLAQFQRALWGGLAAAAVCLLLAQALMLRWGLAPLRRLEIELAAIECGEQAEVTGEYPRELAPLAGRLNRLVEQERARQQRYREALADLAHSLKTPLAILRAEPMLPAESAGADYAERVNEQVTRMDHIVQHQLNRAALRGSVELAAAIALKPIAERVLVAMKKVYASRGLTFTLDCADDMTWPLDEGDAFEVLGNLLDNAGKFAQQHVALSLRRDDGSGLLMIVADDGPGFGDEPERALQRGIRLDEHTDKPGQGIGLAVVADIVDAYGGAIQLGRSDLNGAEVRIVFSKRV</sequence>
<dbReference type="InterPro" id="IPR036890">
    <property type="entry name" value="HATPase_C_sf"/>
</dbReference>
<dbReference type="PANTHER" id="PTHR45436">
    <property type="entry name" value="SENSOR HISTIDINE KINASE YKOH"/>
    <property type="match status" value="1"/>
</dbReference>
<proteinExistence type="predicted"/>
<keyword evidence="6 11" id="KW-0812">Transmembrane</keyword>
<keyword evidence="10 11" id="KW-0472">Membrane</keyword>
<keyword evidence="8 11" id="KW-1133">Transmembrane helix</keyword>
<evidence type="ECO:0000256" key="3">
    <source>
        <dbReference type="ARBA" id="ARBA00012438"/>
    </source>
</evidence>
<dbReference type="PROSITE" id="PS50885">
    <property type="entry name" value="HAMP"/>
    <property type="match status" value="1"/>
</dbReference>
<evidence type="ECO:0000259" key="12">
    <source>
        <dbReference type="PROSITE" id="PS50109"/>
    </source>
</evidence>
<evidence type="ECO:0000256" key="5">
    <source>
        <dbReference type="ARBA" id="ARBA00022679"/>
    </source>
</evidence>
<dbReference type="SUPFAM" id="SSF47384">
    <property type="entry name" value="Homodimeric domain of signal transducing histidine kinase"/>
    <property type="match status" value="1"/>
</dbReference>
<keyword evidence="9" id="KW-0902">Two-component regulatory system</keyword>
<keyword evidence="15" id="KW-1185">Reference proteome</keyword>
<dbReference type="PRINTS" id="PR00344">
    <property type="entry name" value="BCTRLSENSOR"/>
</dbReference>
<comment type="subcellular location">
    <subcellularLocation>
        <location evidence="2">Membrane</location>
    </subcellularLocation>
</comment>
<organism evidence="14 15">
    <name type="scientific">Deefgea tanakiae</name>
    <dbReference type="NCBI Taxonomy" id="2865840"/>
    <lineage>
        <taxon>Bacteria</taxon>
        <taxon>Pseudomonadati</taxon>
        <taxon>Pseudomonadota</taxon>
        <taxon>Betaproteobacteria</taxon>
        <taxon>Neisseriales</taxon>
        <taxon>Chitinibacteraceae</taxon>
        <taxon>Deefgea</taxon>
    </lineage>
</organism>
<keyword evidence="4" id="KW-0597">Phosphoprotein</keyword>
<dbReference type="PROSITE" id="PS50109">
    <property type="entry name" value="HIS_KIN"/>
    <property type="match status" value="1"/>
</dbReference>
<keyword evidence="7" id="KW-0418">Kinase</keyword>
<evidence type="ECO:0000256" key="10">
    <source>
        <dbReference type="ARBA" id="ARBA00023136"/>
    </source>
</evidence>
<dbReference type="Gene3D" id="3.30.565.10">
    <property type="entry name" value="Histidine kinase-like ATPase, C-terminal domain"/>
    <property type="match status" value="1"/>
</dbReference>
<evidence type="ECO:0000313" key="15">
    <source>
        <dbReference type="Proteomes" id="UP000825679"/>
    </source>
</evidence>
<evidence type="ECO:0000256" key="11">
    <source>
        <dbReference type="SAM" id="Phobius"/>
    </source>
</evidence>
<dbReference type="InterPro" id="IPR003660">
    <property type="entry name" value="HAMP_dom"/>
</dbReference>
<dbReference type="InterPro" id="IPR005467">
    <property type="entry name" value="His_kinase_dom"/>
</dbReference>
<dbReference type="InterPro" id="IPR050428">
    <property type="entry name" value="TCS_sensor_his_kinase"/>
</dbReference>
<dbReference type="CDD" id="cd00082">
    <property type="entry name" value="HisKA"/>
    <property type="match status" value="1"/>
</dbReference>
<evidence type="ECO:0000256" key="7">
    <source>
        <dbReference type="ARBA" id="ARBA00022777"/>
    </source>
</evidence>
<dbReference type="InterPro" id="IPR036097">
    <property type="entry name" value="HisK_dim/P_sf"/>
</dbReference>
<dbReference type="Gene3D" id="1.10.287.130">
    <property type="match status" value="1"/>
</dbReference>
<dbReference type="InterPro" id="IPR003661">
    <property type="entry name" value="HisK_dim/P_dom"/>
</dbReference>
<dbReference type="Proteomes" id="UP000825679">
    <property type="component" value="Chromosome"/>
</dbReference>
<dbReference type="SMART" id="SM00387">
    <property type="entry name" value="HATPase_c"/>
    <property type="match status" value="1"/>
</dbReference>
<feature type="domain" description="HAMP" evidence="13">
    <location>
        <begin position="191"/>
        <end position="242"/>
    </location>
</feature>
<evidence type="ECO:0000256" key="6">
    <source>
        <dbReference type="ARBA" id="ARBA00022692"/>
    </source>
</evidence>
<evidence type="ECO:0000259" key="13">
    <source>
        <dbReference type="PROSITE" id="PS50885"/>
    </source>
</evidence>
<dbReference type="InterPro" id="IPR003594">
    <property type="entry name" value="HATPase_dom"/>
</dbReference>
<evidence type="ECO:0000256" key="8">
    <source>
        <dbReference type="ARBA" id="ARBA00022989"/>
    </source>
</evidence>
<dbReference type="Pfam" id="PF02518">
    <property type="entry name" value="HATPase_c"/>
    <property type="match status" value="1"/>
</dbReference>
<evidence type="ECO:0000256" key="9">
    <source>
        <dbReference type="ARBA" id="ARBA00023012"/>
    </source>
</evidence>
<dbReference type="RefSeq" id="WP_221005318.1">
    <property type="nucleotide sequence ID" value="NZ_CP081150.1"/>
</dbReference>
<dbReference type="EC" id="2.7.13.3" evidence="3"/>
<keyword evidence="5" id="KW-0808">Transferase</keyword>
<protein>
    <recommendedName>
        <fullName evidence="3">histidine kinase</fullName>
        <ecNumber evidence="3">2.7.13.3</ecNumber>
    </recommendedName>
</protein>
<gene>
    <name evidence="14" type="ORF">K4H28_11405</name>
</gene>
<evidence type="ECO:0000256" key="4">
    <source>
        <dbReference type="ARBA" id="ARBA00022553"/>
    </source>
</evidence>
<name>A0ABX8Z6B8_9NEIS</name>
<dbReference type="SUPFAM" id="SSF55874">
    <property type="entry name" value="ATPase domain of HSP90 chaperone/DNA topoisomerase II/histidine kinase"/>
    <property type="match status" value="1"/>
</dbReference>
<dbReference type="PANTHER" id="PTHR45436:SF4">
    <property type="entry name" value="SENSOR PROTEIN PHOQ"/>
    <property type="match status" value="1"/>
</dbReference>
<dbReference type="EMBL" id="CP081150">
    <property type="protein sequence ID" value="QZA76919.1"/>
    <property type="molecule type" value="Genomic_DNA"/>
</dbReference>
<reference evidence="14 15" key="1">
    <citation type="submission" date="2021-08" db="EMBL/GenBank/DDBJ databases">
        <title>complete genome sequencing of Deefgea sp. D25.</title>
        <authorList>
            <person name="Bae J.-W."/>
            <person name="Gim D.-H."/>
        </authorList>
    </citation>
    <scope>NUCLEOTIDE SEQUENCE [LARGE SCALE GENOMIC DNA]</scope>
    <source>
        <strain evidence="14 15">D25</strain>
    </source>
</reference>
<comment type="catalytic activity">
    <reaction evidence="1">
        <text>ATP + protein L-histidine = ADP + protein N-phospho-L-histidine.</text>
        <dbReference type="EC" id="2.7.13.3"/>
    </reaction>
</comment>
<evidence type="ECO:0000256" key="1">
    <source>
        <dbReference type="ARBA" id="ARBA00000085"/>
    </source>
</evidence>
<feature type="transmembrane region" description="Helical" evidence="11">
    <location>
        <begin position="170"/>
        <end position="190"/>
    </location>
</feature>
<evidence type="ECO:0000256" key="2">
    <source>
        <dbReference type="ARBA" id="ARBA00004370"/>
    </source>
</evidence>
<evidence type="ECO:0000313" key="14">
    <source>
        <dbReference type="EMBL" id="QZA76919.1"/>
    </source>
</evidence>